<organism evidence="1 2">
    <name type="scientific">Pristionchus pacificus</name>
    <name type="common">Parasitic nematode worm</name>
    <dbReference type="NCBI Taxonomy" id="54126"/>
    <lineage>
        <taxon>Eukaryota</taxon>
        <taxon>Metazoa</taxon>
        <taxon>Ecdysozoa</taxon>
        <taxon>Nematoda</taxon>
        <taxon>Chromadorea</taxon>
        <taxon>Rhabditida</taxon>
        <taxon>Rhabditina</taxon>
        <taxon>Diplogasteromorpha</taxon>
        <taxon>Diplogasteroidea</taxon>
        <taxon>Neodiplogasteridae</taxon>
        <taxon>Pristionchus</taxon>
    </lineage>
</organism>
<reference evidence="2" key="1">
    <citation type="journal article" date="2008" name="Nat. Genet.">
        <title>The Pristionchus pacificus genome provides a unique perspective on nematode lifestyle and parasitism.</title>
        <authorList>
            <person name="Dieterich C."/>
            <person name="Clifton S.W."/>
            <person name="Schuster L.N."/>
            <person name="Chinwalla A."/>
            <person name="Delehaunty K."/>
            <person name="Dinkelacker I."/>
            <person name="Fulton L."/>
            <person name="Fulton R."/>
            <person name="Godfrey J."/>
            <person name="Minx P."/>
            <person name="Mitreva M."/>
            <person name="Roeseler W."/>
            <person name="Tian H."/>
            <person name="Witte H."/>
            <person name="Yang S.P."/>
            <person name="Wilson R.K."/>
            <person name="Sommer R.J."/>
        </authorList>
    </citation>
    <scope>NUCLEOTIDE SEQUENCE [LARGE SCALE GENOMIC DNA]</scope>
    <source>
        <strain evidence="2">PS312</strain>
    </source>
</reference>
<dbReference type="AlphaFoldDB" id="A0A454XKB6"/>
<keyword evidence="2" id="KW-1185">Reference proteome</keyword>
<evidence type="ECO:0000313" key="1">
    <source>
        <dbReference type="EnsemblMetazoa" id="PPA36043.1"/>
    </source>
</evidence>
<dbReference type="Proteomes" id="UP000005239">
    <property type="component" value="Unassembled WGS sequence"/>
</dbReference>
<protein>
    <submittedName>
        <fullName evidence="1">Uncharacterized protein</fullName>
    </submittedName>
</protein>
<accession>A0A454XKB6</accession>
<evidence type="ECO:0000313" key="2">
    <source>
        <dbReference type="Proteomes" id="UP000005239"/>
    </source>
</evidence>
<accession>A0A8R1YXK4</accession>
<reference evidence="1" key="2">
    <citation type="submission" date="2022-06" db="UniProtKB">
        <authorList>
            <consortium name="EnsemblMetazoa"/>
        </authorList>
    </citation>
    <scope>IDENTIFICATION</scope>
    <source>
        <strain evidence="1">PS312</strain>
    </source>
</reference>
<sequence>MRRAREVGGADCDHFADFFPEASGEVMNNDIYSSVDDEANSPTPTDCDYHTDITSYEDWLKMQAREEL</sequence>
<name>A0A454XKB6_PRIPA</name>
<dbReference type="EnsemblMetazoa" id="PPA36043.1">
    <property type="protein sequence ID" value="PPA36043.1"/>
    <property type="gene ID" value="WBGene00274412"/>
</dbReference>
<gene>
    <name evidence="1" type="primary">WBGene00274412</name>
</gene>
<proteinExistence type="predicted"/>